<dbReference type="Gene3D" id="1.20.1260.10">
    <property type="match status" value="1"/>
</dbReference>
<reference evidence="8 9" key="1">
    <citation type="journal article" date="2011" name="Nature">
        <title>A high-resolution map of human evolutionary constraint using 29 mammals.</title>
        <authorList>
            <person name="Lindblad-Toh K."/>
            <person name="Garber M."/>
            <person name="Zuk O."/>
            <person name="Lin M.F."/>
            <person name="Parker B.J."/>
            <person name="Washietl S."/>
            <person name="Kheradpour P."/>
            <person name="Ernst J."/>
            <person name="Jordan G."/>
            <person name="Mauceli E."/>
            <person name="Ward L.D."/>
            <person name="Lowe C.B."/>
            <person name="Holloway A.K."/>
            <person name="Clamp M."/>
            <person name="Gnerre S."/>
            <person name="Alfoldi J."/>
            <person name="Beal K."/>
            <person name="Chang J."/>
            <person name="Clawson H."/>
            <person name="Cuff J."/>
            <person name="Di Palma F."/>
            <person name="Fitzgerald S."/>
            <person name="Flicek P."/>
            <person name="Guttman M."/>
            <person name="Hubisz M.J."/>
            <person name="Jaffe D.B."/>
            <person name="Jungreis I."/>
            <person name="Kent W.J."/>
            <person name="Kostka D."/>
            <person name="Lara M."/>
            <person name="Martins A.L."/>
            <person name="Massingham T."/>
            <person name="Moltke I."/>
            <person name="Raney B.J."/>
            <person name="Rasmussen M.D."/>
            <person name="Robinson J."/>
            <person name="Stark A."/>
            <person name="Vilella A.J."/>
            <person name="Wen J."/>
            <person name="Xie X."/>
            <person name="Zody M.C."/>
            <person name="Baldwin J."/>
            <person name="Bloom T."/>
            <person name="Chin C.W."/>
            <person name="Heiman D."/>
            <person name="Nicol R."/>
            <person name="Nusbaum C."/>
            <person name="Young S."/>
            <person name="Wilkinson J."/>
            <person name="Worley K.C."/>
            <person name="Kovar C.L."/>
            <person name="Muzny D.M."/>
            <person name="Gibbs R.A."/>
            <person name="Cree A."/>
            <person name="Dihn H.H."/>
            <person name="Fowler G."/>
            <person name="Jhangiani S."/>
            <person name="Joshi V."/>
            <person name="Lee S."/>
            <person name="Lewis L.R."/>
            <person name="Nazareth L.V."/>
            <person name="Okwuonu G."/>
            <person name="Santibanez J."/>
            <person name="Warren W.C."/>
            <person name="Mardis E.R."/>
            <person name="Weinstock G.M."/>
            <person name="Wilson R.K."/>
            <person name="Delehaunty K."/>
            <person name="Dooling D."/>
            <person name="Fronik C."/>
            <person name="Fulton L."/>
            <person name="Fulton B."/>
            <person name="Graves T."/>
            <person name="Minx P."/>
            <person name="Sodergren E."/>
            <person name="Birney E."/>
            <person name="Margulies E.H."/>
            <person name="Herrero J."/>
            <person name="Green E.D."/>
            <person name="Haussler D."/>
            <person name="Siepel A."/>
            <person name="Goldman N."/>
            <person name="Pollard K.S."/>
            <person name="Pedersen J.S."/>
            <person name="Lander E.S."/>
            <person name="Kellis M."/>
        </authorList>
    </citation>
    <scope>NUCLEOTIDE SEQUENCE [LARGE SCALE GENOMIC DNA]</scope>
</reference>
<dbReference type="GO" id="GO:0006826">
    <property type="term" value="P:iron ion transport"/>
    <property type="evidence" value="ECO:0007669"/>
    <property type="project" value="InterPro"/>
</dbReference>
<proteinExistence type="inferred from homology"/>
<evidence type="ECO:0000313" key="8">
    <source>
        <dbReference type="Ensembl" id="ENSMLUP00000020380.1"/>
    </source>
</evidence>
<evidence type="ECO:0000256" key="6">
    <source>
        <dbReference type="PIRSR" id="PIRSR601519-1"/>
    </source>
</evidence>
<comment type="similarity">
    <text evidence="1">Belongs to the ferritin family.</text>
</comment>
<dbReference type="eggNOG" id="KOG2332">
    <property type="taxonomic scope" value="Eukaryota"/>
</dbReference>
<sequence>QQSQICLLLQQCSDGTDPGTPFFPASSHPPASDPVTTFRTSSKTSQHAGFCFVLFSTLTPYCRTTMSSQIHQNYSTQVEAVVNPSQPASASHPHLPFDGEDVALFCELAEKKLKGAEHLLKLQNKQGGRILLQDMLKPPQTGWGKAQDAMEATLALERNLTQALLELQALGSTPNPQLCDFLENHFQDEEVKLIKMMGHLTHLRSLRAPAWLGEYLFERPTFKHGKQN</sequence>
<keyword evidence="9" id="KW-1185">Reference proteome</keyword>
<keyword evidence="6" id="KW-0479">Metal-binding</keyword>
<evidence type="ECO:0000256" key="2">
    <source>
        <dbReference type="ARBA" id="ARBA00040044"/>
    </source>
</evidence>
<dbReference type="InterPro" id="IPR008331">
    <property type="entry name" value="Ferritin_DPS_dom"/>
</dbReference>
<reference evidence="8" key="2">
    <citation type="submission" date="2025-08" db="UniProtKB">
        <authorList>
            <consortium name="Ensembl"/>
        </authorList>
    </citation>
    <scope>IDENTIFICATION</scope>
</reference>
<protein>
    <recommendedName>
        <fullName evidence="2">Ferritin light chain</fullName>
    </recommendedName>
</protein>
<dbReference type="GO" id="GO:0044754">
    <property type="term" value="C:autolysosome"/>
    <property type="evidence" value="ECO:0007669"/>
    <property type="project" value="UniProtKB-SubCell"/>
</dbReference>
<dbReference type="OMA" id="HAGFCFV"/>
<dbReference type="EMBL" id="AAPE02062273">
    <property type="status" value="NOT_ANNOTATED_CDS"/>
    <property type="molecule type" value="Genomic_DNA"/>
</dbReference>
<dbReference type="InterPro" id="IPR009078">
    <property type="entry name" value="Ferritin-like_SF"/>
</dbReference>
<dbReference type="GeneTree" id="ENSGT00940000153096"/>
<evidence type="ECO:0000256" key="1">
    <source>
        <dbReference type="ARBA" id="ARBA00007513"/>
    </source>
</evidence>
<evidence type="ECO:0000256" key="5">
    <source>
        <dbReference type="ARBA" id="ARBA00047045"/>
    </source>
</evidence>
<comment type="subunit">
    <text evidence="5">Oligomer of 24 subunits. There are two types of subunits: L (light) chain and H (heavy) chain. The major chain can be light or heavy, depending on the species and tissue type. The functional molecule forms a roughly spherical shell with a diameter of 12 nm and contains a central cavity into which the insoluble mineral iron core is deposited. Interacts with NCOA4.</text>
</comment>
<dbReference type="GO" id="GO:0006879">
    <property type="term" value="P:intracellular iron ion homeostasis"/>
    <property type="evidence" value="ECO:0007669"/>
    <property type="project" value="InterPro"/>
</dbReference>
<evidence type="ECO:0000256" key="3">
    <source>
        <dbReference type="ARBA" id="ARBA00044942"/>
    </source>
</evidence>
<dbReference type="GO" id="GO:0008198">
    <property type="term" value="F:ferrous iron binding"/>
    <property type="evidence" value="ECO:0007669"/>
    <property type="project" value="TreeGrafter"/>
</dbReference>
<evidence type="ECO:0000256" key="4">
    <source>
        <dbReference type="ARBA" id="ARBA00045578"/>
    </source>
</evidence>
<accession>G1Q9J7</accession>
<dbReference type="STRING" id="59463.ENSMLUP00000020380"/>
<dbReference type="InterPro" id="IPR001519">
    <property type="entry name" value="Ferritin"/>
</dbReference>
<dbReference type="Pfam" id="PF00210">
    <property type="entry name" value="Ferritin"/>
    <property type="match status" value="1"/>
</dbReference>
<dbReference type="GO" id="GO:0008199">
    <property type="term" value="F:ferric iron binding"/>
    <property type="evidence" value="ECO:0007669"/>
    <property type="project" value="InterPro"/>
</dbReference>
<comment type="function">
    <text evidence="4">Stores iron in a soluble, non-toxic, readily available form. Important for iron homeostasis. Iron is taken up in the ferrous form and deposited as ferric hydroxides after oxidation. Also plays a role in delivery of iron to cells. Mediates iron uptake in capsule cells of the developing kidney. Delivery to lysosomes by the cargo receptor NCOA4 for autophagic degradation and release or iron.</text>
</comment>
<evidence type="ECO:0000313" key="9">
    <source>
        <dbReference type="Proteomes" id="UP000001074"/>
    </source>
</evidence>
<reference evidence="8" key="3">
    <citation type="submission" date="2025-09" db="UniProtKB">
        <authorList>
            <consortium name="Ensembl"/>
        </authorList>
    </citation>
    <scope>IDENTIFICATION</scope>
</reference>
<feature type="domain" description="Ferritin/DPS" evidence="7">
    <location>
        <begin position="104"/>
        <end position="201"/>
    </location>
</feature>
<dbReference type="SUPFAM" id="SSF47240">
    <property type="entry name" value="Ferritin-like"/>
    <property type="match status" value="1"/>
</dbReference>
<dbReference type="HOGENOM" id="CLU_065681_4_0_1"/>
<feature type="binding site" evidence="6">
    <location>
        <position position="157"/>
    </location>
    <ligand>
        <name>Fe cation</name>
        <dbReference type="ChEBI" id="CHEBI:24875"/>
        <label>1</label>
    </ligand>
</feature>
<dbReference type="Ensembl" id="ENSMLUT00000027418.1">
    <property type="protein sequence ID" value="ENSMLUP00000020380.1"/>
    <property type="gene ID" value="ENSMLUG00000029625.1"/>
</dbReference>
<dbReference type="PANTHER" id="PTHR11431:SF47">
    <property type="entry name" value="FERRITIN LIGHT CHAIN"/>
    <property type="match status" value="1"/>
</dbReference>
<dbReference type="Proteomes" id="UP000001074">
    <property type="component" value="Unassembled WGS sequence"/>
</dbReference>
<comment type="subcellular location">
    <subcellularLocation>
        <location evidence="3">Autolysosome</location>
    </subcellularLocation>
</comment>
<dbReference type="PANTHER" id="PTHR11431">
    <property type="entry name" value="FERRITIN"/>
    <property type="match status" value="1"/>
</dbReference>
<name>G1Q9J7_MYOLU</name>
<dbReference type="AlphaFoldDB" id="G1Q9J7"/>
<dbReference type="InParanoid" id="G1Q9J7"/>
<dbReference type="InterPro" id="IPR012347">
    <property type="entry name" value="Ferritin-like"/>
</dbReference>
<keyword evidence="6" id="KW-0408">Iron</keyword>
<evidence type="ECO:0000259" key="7">
    <source>
        <dbReference type="Pfam" id="PF00210"/>
    </source>
</evidence>
<organism evidence="8 9">
    <name type="scientific">Myotis lucifugus</name>
    <name type="common">Little brown bat</name>
    <dbReference type="NCBI Taxonomy" id="59463"/>
    <lineage>
        <taxon>Eukaryota</taxon>
        <taxon>Metazoa</taxon>
        <taxon>Chordata</taxon>
        <taxon>Craniata</taxon>
        <taxon>Vertebrata</taxon>
        <taxon>Euteleostomi</taxon>
        <taxon>Mammalia</taxon>
        <taxon>Eutheria</taxon>
        <taxon>Laurasiatheria</taxon>
        <taxon>Chiroptera</taxon>
        <taxon>Yangochiroptera</taxon>
        <taxon>Vespertilionidae</taxon>
        <taxon>Myotis</taxon>
    </lineage>
</organism>